<evidence type="ECO:0000313" key="2">
    <source>
        <dbReference type="EMBL" id="MDI6104209.1"/>
    </source>
</evidence>
<gene>
    <name evidence="2" type="ORF">QLQ12_37025</name>
</gene>
<keyword evidence="1" id="KW-1133">Transmembrane helix</keyword>
<feature type="transmembrane region" description="Helical" evidence="1">
    <location>
        <begin position="47"/>
        <end position="68"/>
    </location>
</feature>
<dbReference type="EMBL" id="JASCTH010000031">
    <property type="protein sequence ID" value="MDI6104209.1"/>
    <property type="molecule type" value="Genomic_DNA"/>
</dbReference>
<dbReference type="RefSeq" id="WP_282765521.1">
    <property type="nucleotide sequence ID" value="NZ_JASCTH010000031.1"/>
</dbReference>
<comment type="caution">
    <text evidence="2">The sequence shown here is derived from an EMBL/GenBank/DDBJ whole genome shotgun (WGS) entry which is preliminary data.</text>
</comment>
<dbReference type="Proteomes" id="UP001241758">
    <property type="component" value="Unassembled WGS sequence"/>
</dbReference>
<protein>
    <recommendedName>
        <fullName evidence="4">HEAT repeat domain-containing protein</fullName>
    </recommendedName>
</protein>
<keyword evidence="1" id="KW-0472">Membrane</keyword>
<evidence type="ECO:0000313" key="3">
    <source>
        <dbReference type="Proteomes" id="UP001241758"/>
    </source>
</evidence>
<proteinExistence type="predicted"/>
<accession>A0ABT6WWY1</accession>
<keyword evidence="3" id="KW-1185">Reference proteome</keyword>
<sequence>MSQKLPRWSVTGVVTRTVSGVALVVVAVGIVRMAVRFVEIAVEAPRFIAGYLAVVAVVAVVSLAYRFGARARRQRRPRQDRSALNRPGLRPSWVPEDVARGLILLGSGILVGGGGVVLAVDGFGHGFGFFEHLSLGLPGVVFGIFCLPAGVEHFRARKQRWQAGRERASWVLIRKYAARAGRYEGDGLRELLRALADPGVVGSVALAELRRCPGLLDGLSYHGRLGGLAAELRPFVDVVTAAASGRGHRLPWRRPRPEFGLAAALASVDRDGYAREAAVAAMAAEPSPAYAWFLAERTVDPVEPVRARAVAALEALVAADPQTYAPVVREAAARLAGRRWAAALLALAGLAPECPPAREVFPCCRQWAWRWAEPCRPVRLAEKARRVGAA</sequence>
<reference evidence="2 3" key="1">
    <citation type="submission" date="2023-05" db="EMBL/GenBank/DDBJ databases">
        <title>Actinoplanes sp. NEAU-A12 genome sequencing.</title>
        <authorList>
            <person name="Wang Z.-S."/>
        </authorList>
    </citation>
    <scope>NUCLEOTIDE SEQUENCE [LARGE SCALE GENOMIC DNA]</scope>
    <source>
        <strain evidence="2 3">NEAU-A12</strain>
    </source>
</reference>
<organism evidence="2 3">
    <name type="scientific">Actinoplanes sandaracinus</name>
    <dbReference type="NCBI Taxonomy" id="3045177"/>
    <lineage>
        <taxon>Bacteria</taxon>
        <taxon>Bacillati</taxon>
        <taxon>Actinomycetota</taxon>
        <taxon>Actinomycetes</taxon>
        <taxon>Micromonosporales</taxon>
        <taxon>Micromonosporaceae</taxon>
        <taxon>Actinoplanes</taxon>
    </lineage>
</organism>
<feature type="transmembrane region" description="Helical" evidence="1">
    <location>
        <begin position="98"/>
        <end position="120"/>
    </location>
</feature>
<feature type="transmembrane region" description="Helical" evidence="1">
    <location>
        <begin position="132"/>
        <end position="151"/>
    </location>
</feature>
<feature type="transmembrane region" description="Helical" evidence="1">
    <location>
        <begin position="12"/>
        <end position="35"/>
    </location>
</feature>
<evidence type="ECO:0000256" key="1">
    <source>
        <dbReference type="SAM" id="Phobius"/>
    </source>
</evidence>
<keyword evidence="1" id="KW-0812">Transmembrane</keyword>
<evidence type="ECO:0008006" key="4">
    <source>
        <dbReference type="Google" id="ProtNLM"/>
    </source>
</evidence>
<name>A0ABT6WWY1_9ACTN</name>